<dbReference type="InterPro" id="IPR043957">
    <property type="entry name" value="Vanin_C"/>
</dbReference>
<dbReference type="PANTHER" id="PTHR10609">
    <property type="entry name" value="BIOTINIDASE-RELATED"/>
    <property type="match status" value="1"/>
</dbReference>
<dbReference type="InterPro" id="IPR040154">
    <property type="entry name" value="Biotinidase/VNN"/>
</dbReference>
<feature type="domain" description="CN hydrolase" evidence="4">
    <location>
        <begin position="23"/>
        <end position="292"/>
    </location>
</feature>
<feature type="chain" id="PRO_5024901788" description="CN hydrolase domain-containing protein" evidence="3">
    <location>
        <begin position="19"/>
        <end position="531"/>
    </location>
</feature>
<dbReference type="InterPro" id="IPR036526">
    <property type="entry name" value="C-N_Hydrolase_sf"/>
</dbReference>
<evidence type="ECO:0000313" key="5">
    <source>
        <dbReference type="EMBL" id="VEN39430.1"/>
    </source>
</evidence>
<name>A0A653BVD1_CALMS</name>
<keyword evidence="6" id="KW-1185">Reference proteome</keyword>
<keyword evidence="2" id="KW-0378">Hydrolase</keyword>
<dbReference type="InterPro" id="IPR003010">
    <property type="entry name" value="C-N_Hydrolase"/>
</dbReference>
<feature type="signal peptide" evidence="3">
    <location>
        <begin position="1"/>
        <end position="18"/>
    </location>
</feature>
<gene>
    <name evidence="5" type="ORF">CALMAC_LOCUS3965</name>
</gene>
<proteinExistence type="inferred from homology"/>
<dbReference type="OrthoDB" id="10250282at2759"/>
<keyword evidence="3" id="KW-0732">Signal</keyword>
<dbReference type="Pfam" id="PF19018">
    <property type="entry name" value="Vanin_C"/>
    <property type="match status" value="1"/>
</dbReference>
<accession>A0A653BVD1</accession>
<evidence type="ECO:0000256" key="2">
    <source>
        <dbReference type="ARBA" id="ARBA00022801"/>
    </source>
</evidence>
<dbReference type="PROSITE" id="PS50263">
    <property type="entry name" value="CN_HYDROLASE"/>
    <property type="match status" value="1"/>
</dbReference>
<evidence type="ECO:0000259" key="4">
    <source>
        <dbReference type="PROSITE" id="PS50263"/>
    </source>
</evidence>
<dbReference type="EMBL" id="CAACVG010005561">
    <property type="protein sequence ID" value="VEN39430.1"/>
    <property type="molecule type" value="Genomic_DNA"/>
</dbReference>
<organism evidence="5 6">
    <name type="scientific">Callosobruchus maculatus</name>
    <name type="common">Southern cowpea weevil</name>
    <name type="synonym">Pulse bruchid</name>
    <dbReference type="NCBI Taxonomy" id="64391"/>
    <lineage>
        <taxon>Eukaryota</taxon>
        <taxon>Metazoa</taxon>
        <taxon>Ecdysozoa</taxon>
        <taxon>Arthropoda</taxon>
        <taxon>Hexapoda</taxon>
        <taxon>Insecta</taxon>
        <taxon>Pterygota</taxon>
        <taxon>Neoptera</taxon>
        <taxon>Endopterygota</taxon>
        <taxon>Coleoptera</taxon>
        <taxon>Polyphaga</taxon>
        <taxon>Cucujiformia</taxon>
        <taxon>Chrysomeloidea</taxon>
        <taxon>Chrysomelidae</taxon>
        <taxon>Bruchinae</taxon>
        <taxon>Bruchini</taxon>
        <taxon>Callosobruchus</taxon>
    </lineage>
</organism>
<dbReference type="AlphaFoldDB" id="A0A653BVD1"/>
<dbReference type="GO" id="GO:0016787">
    <property type="term" value="F:hydrolase activity"/>
    <property type="evidence" value="ECO:0007669"/>
    <property type="project" value="UniProtKB-KW"/>
</dbReference>
<reference evidence="5 6" key="1">
    <citation type="submission" date="2019-01" db="EMBL/GenBank/DDBJ databases">
        <authorList>
            <person name="Sayadi A."/>
        </authorList>
    </citation>
    <scope>NUCLEOTIDE SEQUENCE [LARGE SCALE GENOMIC DNA]</scope>
</reference>
<evidence type="ECO:0000256" key="3">
    <source>
        <dbReference type="SAM" id="SignalP"/>
    </source>
</evidence>
<dbReference type="Proteomes" id="UP000410492">
    <property type="component" value="Unassembled WGS sequence"/>
</dbReference>
<evidence type="ECO:0000256" key="1">
    <source>
        <dbReference type="ARBA" id="ARBA00008225"/>
    </source>
</evidence>
<dbReference type="Pfam" id="PF00795">
    <property type="entry name" value="CN_hydrolase"/>
    <property type="match status" value="1"/>
</dbReference>
<protein>
    <recommendedName>
        <fullName evidence="4">CN hydrolase domain-containing protein</fullName>
    </recommendedName>
</protein>
<dbReference type="SUPFAM" id="SSF56317">
    <property type="entry name" value="Carbon-nitrogen hydrolase"/>
    <property type="match status" value="1"/>
</dbReference>
<dbReference type="PANTHER" id="PTHR10609:SF14">
    <property type="entry name" value="BIOTINIDASE"/>
    <property type="match status" value="1"/>
</dbReference>
<dbReference type="Gene3D" id="3.60.110.10">
    <property type="entry name" value="Carbon-nitrogen hydrolase"/>
    <property type="match status" value="1"/>
</dbReference>
<sequence length="531" mass="58809">MSIHFCSIFFFVLTGALGASDYYDAAVVEVQFPFRNITQEDELLNSTIQEYIRLIKSVPTNLDIIVFPESALGEAEPTPVPAPFKQLLCNSTAPEYKDYLKQLSCAAMEKKTTVVINVREVVDCKDPPSDEYCTRHGNKLDSVLHNTDVVFDHNGHVAARYRKWNLFGESSKSITRSPEVVTFKTKANDTFGIFTCFDIMFDVPTLNLTRNMHVKNVIFPNHWFSELPYLTALQAQHMWAQENDVVLLTAGANTPHTGSGGTGMFVGHKGALDQVIVPSPGGTKLLFHQVPRLTGTVEPTLDSTVSDEEIDALAAELDSFKLITDPTVYEQTSVQLDTNKTTVVEEICHGKDVTTCCKFTVSFSVNSTALTPGKKAYTYHMGVFNGVRSFSGTRDGGIESCAIMACLNDNPNSCGQRFSNYSDIAWPITFNNIEVVGNYTNVEHKIQYPNSVLTSLRSISPMKTTWKKEIKGDVVLRTHALVKSQSRILTFGIFGRDFSRDGPPLSYSAASLNRISWSLVTIVLISVAMLL</sequence>
<comment type="similarity">
    <text evidence="1">Belongs to the carbon-nitrogen hydrolase superfamily. BTD/VNN family.</text>
</comment>
<evidence type="ECO:0000313" key="6">
    <source>
        <dbReference type="Proteomes" id="UP000410492"/>
    </source>
</evidence>